<dbReference type="InterPro" id="IPR039008">
    <property type="entry name" value="IF_rod_dom"/>
</dbReference>
<dbReference type="OrthoDB" id="2441647at2759"/>
<feature type="coiled-coil region" evidence="5">
    <location>
        <begin position="93"/>
        <end position="289"/>
    </location>
</feature>
<dbReference type="PROSITE" id="PS51841">
    <property type="entry name" value="LTD"/>
    <property type="match status" value="1"/>
</dbReference>
<dbReference type="PROSITE" id="PS00226">
    <property type="entry name" value="IF_ROD_1"/>
    <property type="match status" value="1"/>
</dbReference>
<dbReference type="EMBL" id="AMQM01002745">
    <property type="status" value="NOT_ANNOTATED_CDS"/>
    <property type="molecule type" value="Genomic_DNA"/>
</dbReference>
<dbReference type="GO" id="GO:0005200">
    <property type="term" value="F:structural constituent of cytoskeleton"/>
    <property type="evidence" value="ECO:0000318"/>
    <property type="project" value="GO_Central"/>
</dbReference>
<dbReference type="SUPFAM" id="SSF57997">
    <property type="entry name" value="Tropomyosin"/>
    <property type="match status" value="1"/>
</dbReference>
<dbReference type="InterPro" id="IPR016451">
    <property type="entry name" value="Intermed_filament_ifa/ifb"/>
</dbReference>
<feature type="domain" description="IF rod" evidence="8">
    <location>
        <begin position="103"/>
        <end position="455"/>
    </location>
</feature>
<dbReference type="OMA" id="KQDMESW"/>
<evidence type="ECO:0000313" key="9">
    <source>
        <dbReference type="EMBL" id="ESO10791.1"/>
    </source>
</evidence>
<evidence type="ECO:0000259" key="7">
    <source>
        <dbReference type="PROSITE" id="PS51841"/>
    </source>
</evidence>
<dbReference type="InterPro" id="IPR018039">
    <property type="entry name" value="IF_conserved"/>
</dbReference>
<evidence type="ECO:0000256" key="6">
    <source>
        <dbReference type="SAM" id="MobiDB-lite"/>
    </source>
</evidence>
<dbReference type="STRING" id="6412.T1FML6"/>
<dbReference type="GO" id="GO:0090435">
    <property type="term" value="P:protein localization to nuclear envelope"/>
    <property type="evidence" value="ECO:0000318"/>
    <property type="project" value="GO_Central"/>
</dbReference>
<dbReference type="EnsemblMetazoa" id="HelroT185279">
    <property type="protein sequence ID" value="HelroP185279"/>
    <property type="gene ID" value="HelroG185279"/>
</dbReference>
<dbReference type="InterPro" id="IPR036415">
    <property type="entry name" value="Lamin_tail_dom_sf"/>
</dbReference>
<feature type="domain" description="LTD" evidence="7">
    <location>
        <begin position="508"/>
        <end position="625"/>
    </location>
</feature>
<keyword evidence="1 3" id="KW-0403">Intermediate filament</keyword>
<dbReference type="GO" id="GO:0005882">
    <property type="term" value="C:intermediate filament"/>
    <property type="evidence" value="ECO:0007669"/>
    <property type="project" value="UniProtKB-UniRule"/>
</dbReference>
<keyword evidence="11" id="KW-1185">Reference proteome</keyword>
<dbReference type="RefSeq" id="XP_009011060.1">
    <property type="nucleotide sequence ID" value="XM_009012812.1"/>
</dbReference>
<dbReference type="PIRSF" id="PIRSF005546">
    <property type="entry name" value="Intermed_filamnt_Ifb-2"/>
    <property type="match status" value="1"/>
</dbReference>
<proteinExistence type="inferred from homology"/>
<dbReference type="GO" id="GO:0031507">
    <property type="term" value="P:heterochromatin formation"/>
    <property type="evidence" value="ECO:0000318"/>
    <property type="project" value="GO_Central"/>
</dbReference>
<evidence type="ECO:0000256" key="2">
    <source>
        <dbReference type="ARBA" id="ARBA00023054"/>
    </source>
</evidence>
<evidence type="ECO:0000313" key="10">
    <source>
        <dbReference type="EnsemblMetazoa" id="HelroP185279"/>
    </source>
</evidence>
<feature type="coiled-coil region" evidence="5">
    <location>
        <begin position="360"/>
        <end position="454"/>
    </location>
</feature>
<dbReference type="PANTHER" id="PTHR45721">
    <property type="entry name" value="LAMIN DM0-RELATED"/>
    <property type="match status" value="1"/>
</dbReference>
<feature type="region of interest" description="Disordered" evidence="6">
    <location>
        <begin position="1"/>
        <end position="20"/>
    </location>
</feature>
<evidence type="ECO:0000256" key="1">
    <source>
        <dbReference type="ARBA" id="ARBA00022754"/>
    </source>
</evidence>
<evidence type="ECO:0000256" key="3">
    <source>
        <dbReference type="PIRNR" id="PIRNR005546"/>
    </source>
</evidence>
<dbReference type="Pfam" id="PF00932">
    <property type="entry name" value="LTD"/>
    <property type="match status" value="1"/>
</dbReference>
<keyword evidence="2 3" id="KW-0175">Coiled coil</keyword>
<dbReference type="CTD" id="20210065"/>
<organism evidence="10 11">
    <name type="scientific">Helobdella robusta</name>
    <name type="common">Californian leech</name>
    <dbReference type="NCBI Taxonomy" id="6412"/>
    <lineage>
        <taxon>Eukaryota</taxon>
        <taxon>Metazoa</taxon>
        <taxon>Spiralia</taxon>
        <taxon>Lophotrochozoa</taxon>
        <taxon>Annelida</taxon>
        <taxon>Clitellata</taxon>
        <taxon>Hirudinea</taxon>
        <taxon>Rhynchobdellida</taxon>
        <taxon>Glossiphoniidae</taxon>
        <taxon>Helobdella</taxon>
    </lineage>
</organism>
<dbReference type="SUPFAM" id="SSF64593">
    <property type="entry name" value="Intermediate filament protein, coiled coil region"/>
    <property type="match status" value="2"/>
</dbReference>
<dbReference type="KEGG" id="hro:HELRODRAFT_185279"/>
<dbReference type="Pfam" id="PF00038">
    <property type="entry name" value="Filament"/>
    <property type="match status" value="1"/>
</dbReference>
<dbReference type="InParanoid" id="T1FML6"/>
<dbReference type="GO" id="GO:0051664">
    <property type="term" value="P:nuclear pore localization"/>
    <property type="evidence" value="ECO:0000318"/>
    <property type="project" value="GO_Central"/>
</dbReference>
<evidence type="ECO:0008006" key="12">
    <source>
        <dbReference type="Google" id="ProtNLM"/>
    </source>
</evidence>
<dbReference type="InterPro" id="IPR001322">
    <property type="entry name" value="Lamin_tail_dom"/>
</dbReference>
<dbReference type="SMART" id="SM01391">
    <property type="entry name" value="Filament"/>
    <property type="match status" value="1"/>
</dbReference>
<gene>
    <name evidence="10" type="primary">20210065</name>
    <name evidence="9" type="ORF">HELRODRAFT_185279</name>
</gene>
<dbReference type="Proteomes" id="UP000015101">
    <property type="component" value="Unassembled WGS sequence"/>
</dbReference>
<reference evidence="10" key="3">
    <citation type="submission" date="2015-06" db="UniProtKB">
        <authorList>
            <consortium name="EnsemblMetazoa"/>
        </authorList>
    </citation>
    <scope>IDENTIFICATION</scope>
</reference>
<dbReference type="PANTHER" id="PTHR45721:SF12">
    <property type="entry name" value="INTERMEDIATE FILAMENT PROTEIN IFA-1"/>
    <property type="match status" value="1"/>
</dbReference>
<feature type="compositionally biased region" description="Low complexity" evidence="6">
    <location>
        <begin position="1"/>
        <end position="16"/>
    </location>
</feature>
<reference evidence="11" key="1">
    <citation type="submission" date="2012-12" db="EMBL/GenBank/DDBJ databases">
        <authorList>
            <person name="Hellsten U."/>
            <person name="Grimwood J."/>
            <person name="Chapman J.A."/>
            <person name="Shapiro H."/>
            <person name="Aerts A."/>
            <person name="Otillar R.P."/>
            <person name="Terry A.Y."/>
            <person name="Boore J.L."/>
            <person name="Simakov O."/>
            <person name="Marletaz F."/>
            <person name="Cho S.-J."/>
            <person name="Edsinger-Gonzales E."/>
            <person name="Havlak P."/>
            <person name="Kuo D.-H."/>
            <person name="Larsson T."/>
            <person name="Lv J."/>
            <person name="Arendt D."/>
            <person name="Savage R."/>
            <person name="Osoegawa K."/>
            <person name="de Jong P."/>
            <person name="Lindberg D.R."/>
            <person name="Seaver E.C."/>
            <person name="Weisblat D.A."/>
            <person name="Putnam N.H."/>
            <person name="Grigoriev I.V."/>
            <person name="Rokhsar D.S."/>
        </authorList>
    </citation>
    <scope>NUCLEOTIDE SEQUENCE</scope>
</reference>
<evidence type="ECO:0000256" key="4">
    <source>
        <dbReference type="RuleBase" id="RU000685"/>
    </source>
</evidence>
<dbReference type="HOGENOM" id="CLU_012560_7_0_1"/>
<sequence length="628" mass="69751">MKKSTITSTTTHVTRTGVDHGSVDGALLDGGFSSYSSGPVTGGRTLVISRTIGTSRGLGSTSGSTLERAVRASNQYASGAPIPNYSSITASGVSSVKESRDQEKKDMQDLNERFANYIDRVRSLEATNRKLADELAKLKEKWGKETAQVKAMFQAELDEARRQLDEAEKDKARLEIKVASLEEELEELRQELTWAAQQLADNQAFLAKNNQLLFDYESEIQILRKRIEQLETEKEKDKKTIAQLKELLAKARTDLDNETLEHIHAENRCQTLQEEIDFLKSIHEQEMKELAALAYRDIAPDRDYWKNEMAQAIREIQQMYDDKMDTIRSELETHYSSKVQEYKTGVAKAAAETVRTKEDTSKLRQDLTDMRDKLNELSQLNAKLQRDLEMLRREKEDRERELELQRTQLQGEAIDLRAQLDAILRHLQQIMDTKLGLELEIAAYRKLLEGEENRLNQRSLYGGAGVGGGAGGGAGYGYSSGGGGGGGGGAGSVSFSAGYSSVVGQMSARTTYHKSALGPISISTCTPDGKLIELENTGTKEENIEGWKIVRVVDGRDQPEFKLDSRFSSLKRGQKVGIYARGAKPKNAGARDIEANFESWGIGAQATTRLIDADGNEKATHTQTTKYT</sequence>
<dbReference type="GO" id="GO:0007097">
    <property type="term" value="P:nuclear migration"/>
    <property type="evidence" value="ECO:0000318"/>
    <property type="project" value="GO_Central"/>
</dbReference>
<dbReference type="EMBL" id="AMQM01002746">
    <property type="status" value="NOT_ANNOTATED_CDS"/>
    <property type="molecule type" value="Genomic_DNA"/>
</dbReference>
<accession>T1FML6</accession>
<dbReference type="GeneID" id="20210065"/>
<dbReference type="Gene3D" id="1.20.5.170">
    <property type="match status" value="1"/>
</dbReference>
<name>T1FML6_HELRO</name>
<comment type="similarity">
    <text evidence="3 4">Belongs to the intermediate filament family.</text>
</comment>
<dbReference type="AlphaFoldDB" id="T1FML6"/>
<dbReference type="GO" id="GO:0006998">
    <property type="term" value="P:nuclear envelope organization"/>
    <property type="evidence" value="ECO:0000318"/>
    <property type="project" value="GO_Central"/>
</dbReference>
<dbReference type="eggNOG" id="KOG0977">
    <property type="taxonomic scope" value="Eukaryota"/>
</dbReference>
<dbReference type="SUPFAM" id="SSF74853">
    <property type="entry name" value="Lamin A/C globular tail domain"/>
    <property type="match status" value="1"/>
</dbReference>
<evidence type="ECO:0000256" key="5">
    <source>
        <dbReference type="SAM" id="Coils"/>
    </source>
</evidence>
<dbReference type="PROSITE" id="PS51842">
    <property type="entry name" value="IF_ROD_2"/>
    <property type="match status" value="1"/>
</dbReference>
<evidence type="ECO:0000313" key="11">
    <source>
        <dbReference type="Proteomes" id="UP000015101"/>
    </source>
</evidence>
<dbReference type="GO" id="GO:0005652">
    <property type="term" value="C:nuclear lamina"/>
    <property type="evidence" value="ECO:0000318"/>
    <property type="project" value="GO_Central"/>
</dbReference>
<dbReference type="Gene3D" id="2.60.40.1260">
    <property type="entry name" value="Lamin Tail domain"/>
    <property type="match status" value="1"/>
</dbReference>
<dbReference type="Gene3D" id="1.20.5.1160">
    <property type="entry name" value="Vasodilator-stimulated phosphoprotein"/>
    <property type="match status" value="2"/>
</dbReference>
<reference evidence="9 11" key="2">
    <citation type="journal article" date="2013" name="Nature">
        <title>Insights into bilaterian evolution from three spiralian genomes.</title>
        <authorList>
            <person name="Simakov O."/>
            <person name="Marletaz F."/>
            <person name="Cho S.J."/>
            <person name="Edsinger-Gonzales E."/>
            <person name="Havlak P."/>
            <person name="Hellsten U."/>
            <person name="Kuo D.H."/>
            <person name="Larsson T."/>
            <person name="Lv J."/>
            <person name="Arendt D."/>
            <person name="Savage R."/>
            <person name="Osoegawa K."/>
            <person name="de Jong P."/>
            <person name="Grimwood J."/>
            <person name="Chapman J.A."/>
            <person name="Shapiro H."/>
            <person name="Aerts A."/>
            <person name="Otillar R.P."/>
            <person name="Terry A.Y."/>
            <person name="Boore J.L."/>
            <person name="Grigoriev I.V."/>
            <person name="Lindberg D.R."/>
            <person name="Seaver E.C."/>
            <person name="Weisblat D.A."/>
            <person name="Putnam N.H."/>
            <person name="Rokhsar D.S."/>
        </authorList>
    </citation>
    <scope>NUCLEOTIDE SEQUENCE</scope>
</reference>
<evidence type="ECO:0000259" key="8">
    <source>
        <dbReference type="PROSITE" id="PS51842"/>
    </source>
</evidence>
<dbReference type="EMBL" id="KB095858">
    <property type="protein sequence ID" value="ESO10791.1"/>
    <property type="molecule type" value="Genomic_DNA"/>
</dbReference>
<protein>
    <recommendedName>
        <fullName evidence="12">IF rod domain-containing protein</fullName>
    </recommendedName>
</protein>